<evidence type="ECO:0000313" key="2">
    <source>
        <dbReference type="EMBL" id="CAA9570443.1"/>
    </source>
</evidence>
<feature type="non-terminal residue" evidence="2">
    <location>
        <position position="87"/>
    </location>
</feature>
<proteinExistence type="predicted"/>
<sequence>GYPSGRVRPPRFHHQIVGPRPRSRRVPDEGRGRPHHLCRQGDCPTQPGPLLLPVAPAQGSEDPRAGIAYRRLRGDSHRYGERVADPR</sequence>
<accession>A0A6J4V6Z7</accession>
<reference evidence="2" key="1">
    <citation type="submission" date="2020-02" db="EMBL/GenBank/DDBJ databases">
        <authorList>
            <person name="Meier V. D."/>
        </authorList>
    </citation>
    <scope>NUCLEOTIDE SEQUENCE</scope>
    <source>
        <strain evidence="2">AVDCRST_MAG87</strain>
    </source>
</reference>
<name>A0A6J4V6Z7_9BACT</name>
<feature type="non-terminal residue" evidence="2">
    <location>
        <position position="1"/>
    </location>
</feature>
<protein>
    <submittedName>
        <fullName evidence="2">Excinuclease ABC subunit C</fullName>
    </submittedName>
</protein>
<dbReference type="AlphaFoldDB" id="A0A6J4V6Z7"/>
<dbReference type="EMBL" id="CADCWJ010000522">
    <property type="protein sequence ID" value="CAA9570443.1"/>
    <property type="molecule type" value="Genomic_DNA"/>
</dbReference>
<gene>
    <name evidence="2" type="ORF">AVDCRST_MAG87-2358</name>
</gene>
<organism evidence="2">
    <name type="scientific">uncultured Thermomicrobiales bacterium</name>
    <dbReference type="NCBI Taxonomy" id="1645740"/>
    <lineage>
        <taxon>Bacteria</taxon>
        <taxon>Pseudomonadati</taxon>
        <taxon>Thermomicrobiota</taxon>
        <taxon>Thermomicrobia</taxon>
        <taxon>Thermomicrobiales</taxon>
        <taxon>environmental samples</taxon>
    </lineage>
</organism>
<feature type="region of interest" description="Disordered" evidence="1">
    <location>
        <begin position="1"/>
        <end position="49"/>
    </location>
</feature>
<evidence type="ECO:0000256" key="1">
    <source>
        <dbReference type="SAM" id="MobiDB-lite"/>
    </source>
</evidence>